<dbReference type="Gene3D" id="3.30.160.60">
    <property type="entry name" value="Classic Zinc Finger"/>
    <property type="match status" value="2"/>
</dbReference>
<evidence type="ECO:0000313" key="11">
    <source>
        <dbReference type="EMBL" id="KMQ95065.1"/>
    </source>
</evidence>
<comment type="similarity">
    <text evidence="8">Belongs to the snail C2H2-type zinc-finger protein family.</text>
</comment>
<dbReference type="PaxDb" id="67767-A0A0J7NRL4"/>
<dbReference type="FunFam" id="3.30.160.60:FF:000446">
    <property type="entry name" value="Zinc finger protein"/>
    <property type="match status" value="1"/>
</dbReference>
<dbReference type="InterPro" id="IPR036236">
    <property type="entry name" value="Znf_C2H2_sf"/>
</dbReference>
<dbReference type="InterPro" id="IPR013087">
    <property type="entry name" value="Znf_C2H2_type"/>
</dbReference>
<keyword evidence="5" id="KW-0862">Zinc</keyword>
<organism evidence="11 12">
    <name type="scientific">Lasius niger</name>
    <name type="common">Black garden ant</name>
    <dbReference type="NCBI Taxonomy" id="67767"/>
    <lineage>
        <taxon>Eukaryota</taxon>
        <taxon>Metazoa</taxon>
        <taxon>Ecdysozoa</taxon>
        <taxon>Arthropoda</taxon>
        <taxon>Hexapoda</taxon>
        <taxon>Insecta</taxon>
        <taxon>Pterygota</taxon>
        <taxon>Neoptera</taxon>
        <taxon>Endopterygota</taxon>
        <taxon>Hymenoptera</taxon>
        <taxon>Apocrita</taxon>
        <taxon>Aculeata</taxon>
        <taxon>Formicoidea</taxon>
        <taxon>Formicidae</taxon>
        <taxon>Formicinae</taxon>
        <taxon>Lasius</taxon>
        <taxon>Lasius</taxon>
    </lineage>
</organism>
<dbReference type="GO" id="GO:0008270">
    <property type="term" value="F:zinc ion binding"/>
    <property type="evidence" value="ECO:0007669"/>
    <property type="project" value="UniProtKB-KW"/>
</dbReference>
<comment type="subcellular location">
    <subcellularLocation>
        <location evidence="1">Nucleus</location>
    </subcellularLocation>
</comment>
<dbReference type="SMART" id="SM00355">
    <property type="entry name" value="ZnF_C2H2"/>
    <property type="match status" value="5"/>
</dbReference>
<gene>
    <name evidence="11" type="ORF">RF55_4743</name>
</gene>
<evidence type="ECO:0000256" key="9">
    <source>
        <dbReference type="PROSITE-ProRule" id="PRU00042"/>
    </source>
</evidence>
<evidence type="ECO:0000256" key="5">
    <source>
        <dbReference type="ARBA" id="ARBA00022833"/>
    </source>
</evidence>
<dbReference type="GO" id="GO:0000978">
    <property type="term" value="F:RNA polymerase II cis-regulatory region sequence-specific DNA binding"/>
    <property type="evidence" value="ECO:0007669"/>
    <property type="project" value="TreeGrafter"/>
</dbReference>
<sequence length="295" mass="34429">MERCNVNWNVRGDNNDSTTYHVHKRYVCPFCKKVYVPKNLLKKHIQLGCKMNPRNTQFACTFCPYKSMYKANMERHVRNVHNTGGLKFRCELCNFRTLSWHTYCSVRKEIGEQDSAKGNTLHQQKRDAIVRKKIYVCALCAKGYTSTIKLLSHQKFECLKQYLLERQSFNTGKTSSIFRLRIDARRTCFCLKLPVAPINRSDIDVSALLRPNKTYVGDALYQQQGSIVGETREKTHVCADCGKSYAAKRSLWRHRKFECVNAKPKFSCEKCSYKSPHKWRMDTHRKMVHGFFPTG</sequence>
<evidence type="ECO:0000256" key="7">
    <source>
        <dbReference type="ARBA" id="ARBA00023242"/>
    </source>
</evidence>
<dbReference type="InterPro" id="IPR050527">
    <property type="entry name" value="Snail/Krueppel_Znf"/>
</dbReference>
<keyword evidence="7" id="KW-0539">Nucleus</keyword>
<dbReference type="PROSITE" id="PS50157">
    <property type="entry name" value="ZINC_FINGER_C2H2_2"/>
    <property type="match status" value="1"/>
</dbReference>
<dbReference type="GO" id="GO:0005634">
    <property type="term" value="C:nucleus"/>
    <property type="evidence" value="ECO:0007669"/>
    <property type="project" value="UniProtKB-SubCell"/>
</dbReference>
<keyword evidence="6" id="KW-0238">DNA-binding</keyword>
<reference evidence="11 12" key="1">
    <citation type="submission" date="2015-04" db="EMBL/GenBank/DDBJ databases">
        <title>Lasius niger genome sequencing.</title>
        <authorList>
            <person name="Konorov E.A."/>
            <person name="Nikitin M.A."/>
            <person name="Kirill M.V."/>
            <person name="Chang P."/>
        </authorList>
    </citation>
    <scope>NUCLEOTIDE SEQUENCE [LARGE SCALE GENOMIC DNA]</scope>
    <source>
        <tissue evidence="11">Whole</tissue>
    </source>
</reference>
<proteinExistence type="inferred from homology"/>
<dbReference type="PANTHER" id="PTHR24388">
    <property type="entry name" value="ZINC FINGER PROTEIN"/>
    <property type="match status" value="1"/>
</dbReference>
<dbReference type="OrthoDB" id="3561125at2759"/>
<evidence type="ECO:0000313" key="12">
    <source>
        <dbReference type="Proteomes" id="UP000036403"/>
    </source>
</evidence>
<keyword evidence="4 9" id="KW-0863">Zinc-finger</keyword>
<evidence type="ECO:0000256" key="6">
    <source>
        <dbReference type="ARBA" id="ARBA00023125"/>
    </source>
</evidence>
<accession>A0A0J7NRL4</accession>
<dbReference type="Pfam" id="PF00096">
    <property type="entry name" value="zf-C2H2"/>
    <property type="match status" value="2"/>
</dbReference>
<dbReference type="Proteomes" id="UP000036403">
    <property type="component" value="Unassembled WGS sequence"/>
</dbReference>
<dbReference type="EMBL" id="LBMM01002259">
    <property type="protein sequence ID" value="KMQ95065.1"/>
    <property type="molecule type" value="Genomic_DNA"/>
</dbReference>
<feature type="domain" description="C2H2-type" evidence="10">
    <location>
        <begin position="236"/>
        <end position="264"/>
    </location>
</feature>
<dbReference type="STRING" id="67767.A0A0J7NRL4"/>
<evidence type="ECO:0000256" key="2">
    <source>
        <dbReference type="ARBA" id="ARBA00022723"/>
    </source>
</evidence>
<keyword evidence="2" id="KW-0479">Metal-binding</keyword>
<dbReference type="PANTHER" id="PTHR24388:SF54">
    <property type="entry name" value="PROTEIN ESCARGOT"/>
    <property type="match status" value="1"/>
</dbReference>
<evidence type="ECO:0000256" key="4">
    <source>
        <dbReference type="ARBA" id="ARBA00022771"/>
    </source>
</evidence>
<protein>
    <submittedName>
        <fullName evidence="11">Zinc finger protein 28</fullName>
    </submittedName>
</protein>
<dbReference type="AlphaFoldDB" id="A0A0J7NRL4"/>
<name>A0A0J7NRL4_LASNI</name>
<dbReference type="GO" id="GO:0000981">
    <property type="term" value="F:DNA-binding transcription factor activity, RNA polymerase II-specific"/>
    <property type="evidence" value="ECO:0007669"/>
    <property type="project" value="TreeGrafter"/>
</dbReference>
<evidence type="ECO:0000256" key="8">
    <source>
        <dbReference type="ARBA" id="ARBA00037948"/>
    </source>
</evidence>
<dbReference type="SUPFAM" id="SSF57667">
    <property type="entry name" value="beta-beta-alpha zinc fingers"/>
    <property type="match status" value="1"/>
</dbReference>
<evidence type="ECO:0000256" key="3">
    <source>
        <dbReference type="ARBA" id="ARBA00022737"/>
    </source>
</evidence>
<evidence type="ECO:0000259" key="10">
    <source>
        <dbReference type="PROSITE" id="PS50157"/>
    </source>
</evidence>
<comment type="caution">
    <text evidence="11">The sequence shown here is derived from an EMBL/GenBank/DDBJ whole genome shotgun (WGS) entry which is preliminary data.</text>
</comment>
<keyword evidence="12" id="KW-1185">Reference proteome</keyword>
<evidence type="ECO:0000256" key="1">
    <source>
        <dbReference type="ARBA" id="ARBA00004123"/>
    </source>
</evidence>
<keyword evidence="3" id="KW-0677">Repeat</keyword>